<dbReference type="InterPro" id="IPR002364">
    <property type="entry name" value="Quin_OxRdtase/zeta-crystal_CS"/>
</dbReference>
<dbReference type="SMART" id="SM00825">
    <property type="entry name" value="PKS_KS"/>
    <property type="match status" value="1"/>
</dbReference>
<dbReference type="EMBL" id="NSJV01000223">
    <property type="protein sequence ID" value="PAU48704.1"/>
    <property type="molecule type" value="Genomic_DNA"/>
</dbReference>
<keyword evidence="4" id="KW-0808">Transferase</keyword>
<comment type="pathway">
    <text evidence="1">Antibiotic biosynthesis.</text>
</comment>
<dbReference type="Pfam" id="PF16197">
    <property type="entry name" value="KAsynt_C_assoc"/>
    <property type="match status" value="1"/>
</dbReference>
<evidence type="ECO:0000256" key="2">
    <source>
        <dbReference type="ARBA" id="ARBA00022450"/>
    </source>
</evidence>
<dbReference type="SUPFAM" id="SSF52151">
    <property type="entry name" value="FabD/lysophospholipase-like"/>
    <property type="match status" value="1"/>
</dbReference>
<feature type="domain" description="Ketosynthase family 3 (KS3)" evidence="11">
    <location>
        <begin position="23"/>
        <end position="445"/>
    </location>
</feature>
<feature type="domain" description="PKS/mFAS DH" evidence="12">
    <location>
        <begin position="932"/>
        <end position="1208"/>
    </location>
</feature>
<dbReference type="PROSITE" id="PS01162">
    <property type="entry name" value="QOR_ZETA_CRYSTAL"/>
    <property type="match status" value="1"/>
</dbReference>
<dbReference type="InterPro" id="IPR049552">
    <property type="entry name" value="PKS_DH_N"/>
</dbReference>
<dbReference type="InterPro" id="IPR013154">
    <property type="entry name" value="ADH-like_N"/>
</dbReference>
<sequence length="2517" mass="266507">MELALSAVARPSRPICESGDACQDAVAVVGIGLRLPGGIRTLDSLWAALVDGRDLVGEITSDRFSADAFVADGPARAGKSYTAAAALLDDVVSFDADYFGISPKEAARIDPQHRLLLESAVEAFDDAGINPGALAGSDAAVMMGLSSHDYGDLQQRRIRTSNPYVMSGSAACNAANRLSYFFDLRGPSQAVDTACSSALTAVHHACEALRSGRSRLALAGGANVLLSPLNFVGFSHASMLSRTGRCRPFSAAADGFVRAEGAGVLVLKPLSAALEDGDRIHGVIAASAVNADGRTAGLALPSTAAQAELMEQVYAQAGVTPEDVAYVEAHGTGTQAGDPVECEALGQVLGRRRENGALPIGSVKANIGHLEAASGIAGLLKGLLVLREKTIPATLHMESLNPAIDFDGLGLEPVGRQRPLPVGGGLVGVNSFGFGGANAHAVLAPAPGDRSARRAQVACDESALGPNGGGRLPVVVSARTPKALTEAAQAWADAFESQVGGGMQEHFYDAAFTACRRRARHDHQIAVLADGPEAAASALRAVAAGESAPGAFSGSAVKRGRIAFVFSGNASQWAGMGSELLREDSAFADEVAAVDTVLTPLLGWSVLEELASPSDPGRWDHTEVAQPVLFALQAGLMAALVARGVEPSAVTGHSVGEVAAAYCAGALDLGQACQVVAARSRAQASTAGMGRMVAVGLSPDAARTRLAAAAFEGRLVIAGVNSDRDVTVAGDAEALGRLGAELGAEGIFFRDLGLNYAFHSPAMDALREPLKRALSALTPAKSRIPMVSTVTGAVIDGRDLDHTYWWRNVREPVRFSDAVAGLTEGENGCDVLVEIGPHPVLGAYLRRATAGGGPIAVVPTLSRTGAGTAALDAAQAHLLAVCAQVRWNVHFPRQGRVRDLPGYPWQRERHWSGGPDWWLEDNHDQEPAAGRHPLLGARQPVAAPTWRQQFDADTTAWLADHTVAGAVVFPAAAYVDMALSAGRAVLEAPAEVMNLSIGRALTLSFDSPDAHVAVATTLTAEGVFTVASRGSDGSDWNEHARSRVRRLLREQPAPLDLDDIRSRLTSRFTAEDHYAACADAGLPYGPAFRTLASLETGEGEVLATYRTTMKGTPGHQAHPTVLDGALQAGVPLLATAAAAPQPMPFLPAGIDTVRCWQPMPESGRIHVRARLVTDRDAVWDTTVTTSDGHVVLELLGCRMRRFDIDARLGPQRLTEVLRATPLVGETSGSSPLPSPQVVRTACAEELARLTTAWLASPYAQAAERVLEIVGHFTAAAVVELLPGRGSFSVDDLLTAGVEVKYTRLLRILLATAVKTGLLQTEEQGRWRLAREPAPQQVFAAALRHVSCEVTGALIYGVCGQNLASVLQGRTDPLELLFSETDALAMRFYDALHALQHLGSLAERLLTSALASWPQDRPLRILEVGGGTGGLTGLLLRHLPPHLTRYTFTDVSSAFFRQAQQRFSDYDFVDYQVLDLNKDISEQGFTPASFDLVIAANVLHATEDLSASLRRTADLLTDGGHLLALESHRHDVMAPVFGLLDSFWTATDTTLRPDGPLLPQDQWPELLHACGFTGTVQTCEGETPEGMSVIHTARQPRSLNKMKRPVPNQGGAGDPTVRRWMVGLLSAAGREPVPAHEVAKALDLVSAGTVRTVDPHVGPAQWSRWLSAPSAPTDIVLMAGSASRARAQDETEEAVAHLAVLKDLSTANEQIAASADSVDDRAPLNVWVVTPGAPGALCPPPASGAAAAMWGAARTLANEQPGLAVRRIALAPAQPPHEEASLLERLVAEMLSCPPEDEVLLTSSGRFTTVVRPVPQPTRPSAGSSFTLTVKDPGLRYRLGWQPRQTPVPLQGQAVIEVAAAALNYRDIMIVTGMIPPTYRHDEVADVGLEFAGVVSAVGPGVTRFRVGDRVAGMAQGCFGSHVITRADRLLPVPPEMPLEAAVTLPAAFLTVQYSLGQVARLTAGETLLVHGAAGGVGLAALQYARRAGAEVIATAGTPAKRDLLRLLGVQHVLDSRSLHFAEQIRDLTGGQGVDVVLNSLAGEPLVRSLGLLKPFGRFVELGKRDFLADTSLPLGAFINNLSFHGVDVMALAEASPVAEAQFAELTAAVTKGDFRPLPSRAYPARRIDEAFACLQHSRHVGKVVITFDEDVPVQLPPEQVVLDPRATYLITGGLGGFGAETARHLAARGARHLTLVSRRGTTSPEAPALLEDLHALGTEVATYAADAADEAVLRRILDDIDNSGRRLAGVLHAAMVLDDAPLTQLTDERVRAVLTPKMTAGHLLDDLTREHELDFFILYSSMATLAGNWRQAPYVAANQALEALARDRRRRGAAALAIQWSVISDAGYVHRSERLEELASYGLGSLTAHEALAELDLITHSTHPVIAAGTLNWSHLRRFLPILDAPRTAHLMPERSDTQAADVLHTALTRASTERALALIEDTLAQLLADVLQSTPERIDRTRRLDLLGMDSLMAAELAVLVHQRIGIDLPVVELAQAGNLKTLAQRIHTRLAPADR</sequence>
<dbReference type="Pfam" id="PF02801">
    <property type="entry name" value="Ketoacyl-synt_C"/>
    <property type="match status" value="1"/>
</dbReference>
<comment type="caution">
    <text evidence="13">The sequence shown here is derived from an EMBL/GenBank/DDBJ whole genome shotgun (WGS) entry which is preliminary data.</text>
</comment>
<dbReference type="InterPro" id="IPR016035">
    <property type="entry name" value="Acyl_Trfase/lysoPLipase"/>
</dbReference>
<dbReference type="InterPro" id="IPR042104">
    <property type="entry name" value="PKS_dehydratase_sf"/>
</dbReference>
<dbReference type="SUPFAM" id="SSF53335">
    <property type="entry name" value="S-adenosyl-L-methionine-dependent methyltransferases"/>
    <property type="match status" value="1"/>
</dbReference>
<dbReference type="Gene3D" id="3.40.50.720">
    <property type="entry name" value="NAD(P)-binding Rossmann-like Domain"/>
    <property type="match status" value="3"/>
</dbReference>
<dbReference type="InterPro" id="IPR013217">
    <property type="entry name" value="Methyltransf_12"/>
</dbReference>
<evidence type="ECO:0000256" key="3">
    <source>
        <dbReference type="ARBA" id="ARBA00022553"/>
    </source>
</evidence>
<protein>
    <submittedName>
        <fullName evidence="13">Uncharacterized protein</fullName>
    </submittedName>
</protein>
<dbReference type="Gene3D" id="3.40.50.150">
    <property type="entry name" value="Vaccinia Virus protein VP39"/>
    <property type="match status" value="1"/>
</dbReference>
<dbReference type="CDD" id="cd05195">
    <property type="entry name" value="enoyl_red"/>
    <property type="match status" value="1"/>
</dbReference>
<evidence type="ECO:0000256" key="5">
    <source>
        <dbReference type="ARBA" id="ARBA00022857"/>
    </source>
</evidence>
<dbReference type="Pfam" id="PF00550">
    <property type="entry name" value="PP-binding"/>
    <property type="match status" value="1"/>
</dbReference>
<evidence type="ECO:0000256" key="7">
    <source>
        <dbReference type="ARBA" id="ARBA00023268"/>
    </source>
</evidence>
<evidence type="ECO:0000256" key="8">
    <source>
        <dbReference type="ARBA" id="ARBA00023315"/>
    </source>
</evidence>
<dbReference type="PROSITE" id="PS52004">
    <property type="entry name" value="KS3_2"/>
    <property type="match status" value="1"/>
</dbReference>
<evidence type="ECO:0000259" key="11">
    <source>
        <dbReference type="PROSITE" id="PS52004"/>
    </source>
</evidence>
<dbReference type="PANTHER" id="PTHR43775:SF37">
    <property type="entry name" value="SI:DKEY-61P9.11"/>
    <property type="match status" value="1"/>
</dbReference>
<dbReference type="Gene3D" id="3.40.47.10">
    <property type="match status" value="1"/>
</dbReference>
<dbReference type="InterPro" id="IPR020843">
    <property type="entry name" value="ER"/>
</dbReference>
<dbReference type="SMART" id="SM00829">
    <property type="entry name" value="PKS_ER"/>
    <property type="match status" value="1"/>
</dbReference>
<dbReference type="InterPro" id="IPR013968">
    <property type="entry name" value="PKS_KR"/>
</dbReference>
<dbReference type="Gene3D" id="3.40.366.10">
    <property type="entry name" value="Malonyl-Coenzyme A Acyl Carrier Protein, domain 2"/>
    <property type="match status" value="1"/>
</dbReference>
<dbReference type="Pfam" id="PF08659">
    <property type="entry name" value="KR"/>
    <property type="match status" value="1"/>
</dbReference>
<dbReference type="Pfam" id="PF08242">
    <property type="entry name" value="Methyltransf_12"/>
    <property type="match status" value="1"/>
</dbReference>
<gene>
    <name evidence="13" type="ORF">CK936_11660</name>
</gene>
<dbReference type="CDD" id="cd00833">
    <property type="entry name" value="PKS"/>
    <property type="match status" value="1"/>
</dbReference>
<dbReference type="InterPro" id="IPR032821">
    <property type="entry name" value="PKS_assoc"/>
</dbReference>
<dbReference type="Proteomes" id="UP000218944">
    <property type="component" value="Unassembled WGS sequence"/>
</dbReference>
<accession>A0A2A2DB02</accession>
<dbReference type="InterPro" id="IPR029063">
    <property type="entry name" value="SAM-dependent_MTases_sf"/>
</dbReference>
<name>A0A2A2DB02_9ACTN</name>
<dbReference type="InterPro" id="IPR057326">
    <property type="entry name" value="KR_dom"/>
</dbReference>
<dbReference type="InterPro" id="IPR001227">
    <property type="entry name" value="Ac_transferase_dom_sf"/>
</dbReference>
<dbReference type="Gene3D" id="3.10.129.110">
    <property type="entry name" value="Polyketide synthase dehydratase"/>
    <property type="match status" value="1"/>
</dbReference>
<dbReference type="GO" id="GO:0004315">
    <property type="term" value="F:3-oxoacyl-[acyl-carrier-protein] synthase activity"/>
    <property type="evidence" value="ECO:0007669"/>
    <property type="project" value="InterPro"/>
</dbReference>
<dbReference type="SMART" id="SM01294">
    <property type="entry name" value="PKS_PP_betabranch"/>
    <property type="match status" value="1"/>
</dbReference>
<dbReference type="SMART" id="SM00823">
    <property type="entry name" value="PKS_PP"/>
    <property type="match status" value="1"/>
</dbReference>
<dbReference type="SUPFAM" id="SSF53901">
    <property type="entry name" value="Thiolase-like"/>
    <property type="match status" value="1"/>
</dbReference>
<dbReference type="InterPro" id="IPR050091">
    <property type="entry name" value="PKS_NRPS_Biosynth_Enz"/>
</dbReference>
<feature type="domain" description="Carrier" evidence="10">
    <location>
        <begin position="2438"/>
        <end position="2512"/>
    </location>
</feature>
<dbReference type="SUPFAM" id="SSF55048">
    <property type="entry name" value="Probable ACP-binding domain of malonyl-CoA ACP transacylase"/>
    <property type="match status" value="1"/>
</dbReference>
<dbReference type="GO" id="GO:0017000">
    <property type="term" value="P:antibiotic biosynthetic process"/>
    <property type="evidence" value="ECO:0007669"/>
    <property type="project" value="UniProtKB-KW"/>
</dbReference>
<evidence type="ECO:0000259" key="10">
    <source>
        <dbReference type="PROSITE" id="PS50075"/>
    </source>
</evidence>
<dbReference type="Pfam" id="PF00107">
    <property type="entry name" value="ADH_zinc_N"/>
    <property type="match status" value="1"/>
</dbReference>
<dbReference type="SUPFAM" id="SSF47336">
    <property type="entry name" value="ACP-like"/>
    <property type="match status" value="1"/>
</dbReference>
<dbReference type="Pfam" id="PF08240">
    <property type="entry name" value="ADH_N"/>
    <property type="match status" value="1"/>
</dbReference>
<keyword evidence="3" id="KW-0597">Phosphoprotein</keyword>
<dbReference type="InterPro" id="IPR013149">
    <property type="entry name" value="ADH-like_C"/>
</dbReference>
<proteinExistence type="predicted"/>
<dbReference type="GO" id="GO:0031177">
    <property type="term" value="F:phosphopantetheine binding"/>
    <property type="evidence" value="ECO:0007669"/>
    <property type="project" value="InterPro"/>
</dbReference>
<dbReference type="InterPro" id="IPR014043">
    <property type="entry name" value="Acyl_transferase_dom"/>
</dbReference>
<dbReference type="PROSITE" id="PS52019">
    <property type="entry name" value="PKS_MFAS_DH"/>
    <property type="match status" value="1"/>
</dbReference>
<keyword evidence="2" id="KW-0596">Phosphopantetheine</keyword>
<feature type="active site" description="Proton acceptor; for dehydratase activity" evidence="9">
    <location>
        <position position="961"/>
    </location>
</feature>
<dbReference type="InterPro" id="IPR014030">
    <property type="entry name" value="Ketoacyl_synth_N"/>
</dbReference>
<feature type="region of interest" description="N-terminal hotdog fold" evidence="9">
    <location>
        <begin position="932"/>
        <end position="1051"/>
    </location>
</feature>
<dbReference type="InterPro" id="IPR014031">
    <property type="entry name" value="Ketoacyl_synth_C"/>
</dbReference>
<dbReference type="SUPFAM" id="SSF50129">
    <property type="entry name" value="GroES-like"/>
    <property type="match status" value="1"/>
</dbReference>
<dbReference type="PROSITE" id="PS00606">
    <property type="entry name" value="KS3_1"/>
    <property type="match status" value="1"/>
</dbReference>
<dbReference type="SUPFAM" id="SSF51735">
    <property type="entry name" value="NAD(P)-binding Rossmann-fold domains"/>
    <property type="match status" value="3"/>
</dbReference>
<dbReference type="Pfam" id="PF14765">
    <property type="entry name" value="PS-DH"/>
    <property type="match status" value="1"/>
</dbReference>
<keyword evidence="6" id="KW-0045">Antibiotic biosynthesis</keyword>
<feature type="active site" description="Proton donor; for dehydratase activity" evidence="9">
    <location>
        <position position="1123"/>
    </location>
</feature>
<dbReference type="InterPro" id="IPR016039">
    <property type="entry name" value="Thiolase-like"/>
</dbReference>
<dbReference type="InterPro" id="IPR011032">
    <property type="entry name" value="GroES-like_sf"/>
</dbReference>
<dbReference type="FunFam" id="3.40.50.720:FF:000209">
    <property type="entry name" value="Polyketide synthase Pks12"/>
    <property type="match status" value="1"/>
</dbReference>
<dbReference type="PROSITE" id="PS50075">
    <property type="entry name" value="CARRIER"/>
    <property type="match status" value="1"/>
</dbReference>
<dbReference type="InterPro" id="IPR018201">
    <property type="entry name" value="Ketoacyl_synth_AS"/>
</dbReference>
<dbReference type="SMART" id="SM00827">
    <property type="entry name" value="PKS_AT"/>
    <property type="match status" value="1"/>
</dbReference>
<dbReference type="Pfam" id="PF21089">
    <property type="entry name" value="PKS_DH_N"/>
    <property type="match status" value="1"/>
</dbReference>
<dbReference type="PROSITE" id="PS00012">
    <property type="entry name" value="PHOSPHOPANTETHEINE"/>
    <property type="match status" value="1"/>
</dbReference>
<dbReference type="GO" id="GO:0004312">
    <property type="term" value="F:fatty acid synthase activity"/>
    <property type="evidence" value="ECO:0007669"/>
    <property type="project" value="TreeGrafter"/>
</dbReference>
<dbReference type="InterPro" id="IPR006162">
    <property type="entry name" value="Ppantetheine_attach_site"/>
</dbReference>
<evidence type="ECO:0000256" key="1">
    <source>
        <dbReference type="ARBA" id="ARBA00004792"/>
    </source>
</evidence>
<dbReference type="Gene3D" id="3.90.180.10">
    <property type="entry name" value="Medium-chain alcohol dehydrogenases, catalytic domain"/>
    <property type="match status" value="1"/>
</dbReference>
<dbReference type="Pfam" id="PF00698">
    <property type="entry name" value="Acyl_transf_1"/>
    <property type="match status" value="1"/>
</dbReference>
<reference evidence="13 14" key="1">
    <citation type="submission" date="2017-08" db="EMBL/GenBank/DDBJ databases">
        <title>Genome sequence of Streptomyces albireticuli NRRL B-1670.</title>
        <authorList>
            <person name="Graham D.E."/>
            <person name="Mahan K.M."/>
            <person name="Klingeman D.M."/>
            <person name="Hettich R.L."/>
            <person name="Parry R.J."/>
            <person name="Spain J.C."/>
        </authorList>
    </citation>
    <scope>NUCLEOTIDE SEQUENCE [LARGE SCALE GENOMIC DNA]</scope>
    <source>
        <strain evidence="13 14">NRRL B-1670</strain>
    </source>
</reference>
<dbReference type="InterPro" id="IPR036736">
    <property type="entry name" value="ACP-like_sf"/>
</dbReference>
<dbReference type="GO" id="GO:0016491">
    <property type="term" value="F:oxidoreductase activity"/>
    <property type="evidence" value="ECO:0007669"/>
    <property type="project" value="InterPro"/>
</dbReference>
<evidence type="ECO:0000256" key="9">
    <source>
        <dbReference type="PROSITE-ProRule" id="PRU01363"/>
    </source>
</evidence>
<keyword evidence="5" id="KW-0521">NADP</keyword>
<evidence type="ECO:0000313" key="14">
    <source>
        <dbReference type="Proteomes" id="UP000218944"/>
    </source>
</evidence>
<evidence type="ECO:0000256" key="6">
    <source>
        <dbReference type="ARBA" id="ARBA00023194"/>
    </source>
</evidence>
<evidence type="ECO:0000256" key="4">
    <source>
        <dbReference type="ARBA" id="ARBA00022679"/>
    </source>
</evidence>
<dbReference type="InterPro" id="IPR020806">
    <property type="entry name" value="PKS_PP-bd"/>
</dbReference>
<keyword evidence="14" id="KW-1185">Reference proteome</keyword>
<dbReference type="InterPro" id="IPR016036">
    <property type="entry name" value="Malonyl_transacylase_ACP-bd"/>
</dbReference>
<dbReference type="Gene3D" id="3.30.70.3290">
    <property type="match status" value="1"/>
</dbReference>
<dbReference type="PANTHER" id="PTHR43775">
    <property type="entry name" value="FATTY ACID SYNTHASE"/>
    <property type="match status" value="1"/>
</dbReference>
<dbReference type="InterPro" id="IPR036291">
    <property type="entry name" value="NAD(P)-bd_dom_sf"/>
</dbReference>
<dbReference type="GO" id="GO:0006633">
    <property type="term" value="P:fatty acid biosynthetic process"/>
    <property type="evidence" value="ECO:0007669"/>
    <property type="project" value="InterPro"/>
</dbReference>
<dbReference type="SMART" id="SM00826">
    <property type="entry name" value="PKS_DH"/>
    <property type="match status" value="1"/>
</dbReference>
<dbReference type="InterPro" id="IPR020841">
    <property type="entry name" value="PKS_Beta-ketoAc_synthase_dom"/>
</dbReference>
<dbReference type="InterPro" id="IPR020807">
    <property type="entry name" value="PKS_DH"/>
</dbReference>
<keyword evidence="7" id="KW-0511">Multifunctional enzyme</keyword>
<keyword evidence="8" id="KW-0012">Acyltransferase</keyword>
<evidence type="ECO:0000313" key="13">
    <source>
        <dbReference type="EMBL" id="PAU48704.1"/>
    </source>
</evidence>
<dbReference type="InterPro" id="IPR049900">
    <property type="entry name" value="PKS_mFAS_DH"/>
</dbReference>
<feature type="region of interest" description="C-terminal hotdog fold" evidence="9">
    <location>
        <begin position="1065"/>
        <end position="1208"/>
    </location>
</feature>
<dbReference type="GO" id="GO:0008270">
    <property type="term" value="F:zinc ion binding"/>
    <property type="evidence" value="ECO:0007669"/>
    <property type="project" value="InterPro"/>
</dbReference>
<dbReference type="SMART" id="SM00822">
    <property type="entry name" value="PKS_KR"/>
    <property type="match status" value="1"/>
</dbReference>
<evidence type="ECO:0000259" key="12">
    <source>
        <dbReference type="PROSITE" id="PS52019"/>
    </source>
</evidence>
<dbReference type="InterPro" id="IPR049551">
    <property type="entry name" value="PKS_DH_C"/>
</dbReference>
<organism evidence="13 14">
    <name type="scientific">Streptomyces albireticuli</name>
    <dbReference type="NCBI Taxonomy" id="1940"/>
    <lineage>
        <taxon>Bacteria</taxon>
        <taxon>Bacillati</taxon>
        <taxon>Actinomycetota</taxon>
        <taxon>Actinomycetes</taxon>
        <taxon>Kitasatosporales</taxon>
        <taxon>Streptomycetaceae</taxon>
        <taxon>Streptomyces</taxon>
    </lineage>
</organism>
<dbReference type="Pfam" id="PF00109">
    <property type="entry name" value="ketoacyl-synt"/>
    <property type="match status" value="1"/>
</dbReference>
<dbReference type="InterPro" id="IPR009081">
    <property type="entry name" value="PP-bd_ACP"/>
</dbReference>
<dbReference type="Gene3D" id="1.10.1200.10">
    <property type="entry name" value="ACP-like"/>
    <property type="match status" value="1"/>
</dbReference>